<dbReference type="InterPro" id="IPR050846">
    <property type="entry name" value="TLCD"/>
</dbReference>
<keyword evidence="4 5" id="KW-0472">Membrane</keyword>
<dbReference type="PANTHER" id="PTHR13439:SF66">
    <property type="entry name" value="BCDNA.GH12326"/>
    <property type="match status" value="1"/>
</dbReference>
<evidence type="ECO:0000259" key="7">
    <source>
        <dbReference type="PROSITE" id="PS50922"/>
    </source>
</evidence>
<dbReference type="EMBL" id="JAHIBW010000016">
    <property type="protein sequence ID" value="KAG7303254.1"/>
    <property type="molecule type" value="Genomic_DNA"/>
</dbReference>
<gene>
    <name evidence="8" type="ORF">JYU34_011721</name>
</gene>
<name>A0ABQ7QDF0_PLUXY</name>
<evidence type="ECO:0000256" key="2">
    <source>
        <dbReference type="ARBA" id="ARBA00022692"/>
    </source>
</evidence>
<feature type="transmembrane region" description="Helical" evidence="6">
    <location>
        <begin position="30"/>
        <end position="51"/>
    </location>
</feature>
<feature type="domain" description="TLC" evidence="7">
    <location>
        <begin position="104"/>
        <end position="339"/>
    </location>
</feature>
<evidence type="ECO:0000256" key="1">
    <source>
        <dbReference type="ARBA" id="ARBA00004141"/>
    </source>
</evidence>
<keyword evidence="2 5" id="KW-0812">Transmembrane</keyword>
<dbReference type="InterPro" id="IPR006634">
    <property type="entry name" value="TLC-dom"/>
</dbReference>
<accession>A0ABQ7QDF0</accession>
<evidence type="ECO:0000256" key="3">
    <source>
        <dbReference type="ARBA" id="ARBA00022989"/>
    </source>
</evidence>
<dbReference type="Proteomes" id="UP000823941">
    <property type="component" value="Chromosome 16"/>
</dbReference>
<dbReference type="PANTHER" id="PTHR13439">
    <property type="entry name" value="CT120 PROTEIN"/>
    <property type="match status" value="1"/>
</dbReference>
<keyword evidence="9" id="KW-1185">Reference proteome</keyword>
<feature type="transmembrane region" description="Helical" evidence="6">
    <location>
        <begin position="268"/>
        <end position="294"/>
    </location>
</feature>
<comment type="caution">
    <text evidence="8">The sequence shown here is derived from an EMBL/GenBank/DDBJ whole genome shotgun (WGS) entry which is preliminary data.</text>
</comment>
<dbReference type="SMART" id="SM00724">
    <property type="entry name" value="TLC"/>
    <property type="match status" value="1"/>
</dbReference>
<evidence type="ECO:0000256" key="6">
    <source>
        <dbReference type="SAM" id="Phobius"/>
    </source>
</evidence>
<evidence type="ECO:0000256" key="4">
    <source>
        <dbReference type="ARBA" id="ARBA00023136"/>
    </source>
</evidence>
<feature type="transmembrane region" description="Helical" evidence="6">
    <location>
        <begin position="63"/>
        <end position="82"/>
    </location>
</feature>
<feature type="transmembrane region" description="Helical" evidence="6">
    <location>
        <begin position="7"/>
        <end position="24"/>
    </location>
</feature>
<evidence type="ECO:0000256" key="5">
    <source>
        <dbReference type="PROSITE-ProRule" id="PRU00205"/>
    </source>
</evidence>
<sequence length="370" mass="42225">MANLDSELFVIVFGIVVWVLEFAWDNQYWFHLATLGVPAGGSILLAVASVLQLRPDDRVTLSHGVFLSTLGVMFYLSLYWLVQGAVTATPLGRRLVVNYSLTRADVTEISHKVVSCIEGLLSCLAGAIVVLYSCSRDPLRASHFVSEAYAWFSISYFFCDLWMQYKVFSEDKIEEALLTRNLMHLADPLTPRAYIRGPPFLYYCRADPLTVIHHLVLGSFVSRMIVYLRGSHGDCLFGFLYLMELSTPFVSLRGIYRRLRMRYSRAYLANVLAMMVTFFICRVVSLPYVCLVYYNVIHMPYFKGVQSLPNDCKLVVTLMLVPQLVWFYKMVRGYLRLSREAEARRGQLAALETKVCRHQPIAVHCQTKGV</sequence>
<dbReference type="PROSITE" id="PS50922">
    <property type="entry name" value="TLC"/>
    <property type="match status" value="1"/>
</dbReference>
<feature type="transmembrane region" description="Helical" evidence="6">
    <location>
        <begin position="109"/>
        <end position="132"/>
    </location>
</feature>
<keyword evidence="3 6" id="KW-1133">Transmembrane helix</keyword>
<protein>
    <recommendedName>
        <fullName evidence="7">TLC domain-containing protein</fullName>
    </recommendedName>
</protein>
<evidence type="ECO:0000313" key="8">
    <source>
        <dbReference type="EMBL" id="KAG7303254.1"/>
    </source>
</evidence>
<dbReference type="Pfam" id="PF03798">
    <property type="entry name" value="TRAM_LAG1_CLN8"/>
    <property type="match status" value="1"/>
</dbReference>
<proteinExistence type="predicted"/>
<comment type="subcellular location">
    <subcellularLocation>
        <location evidence="1">Membrane</location>
        <topology evidence="1">Multi-pass membrane protein</topology>
    </subcellularLocation>
</comment>
<reference evidence="8 9" key="1">
    <citation type="submission" date="2021-06" db="EMBL/GenBank/DDBJ databases">
        <title>A haploid diamondback moth (Plutella xylostella L.) genome assembly resolves 31 chromosomes and identifies a diamide resistance mutation.</title>
        <authorList>
            <person name="Ward C.M."/>
            <person name="Perry K.D."/>
            <person name="Baker G."/>
            <person name="Powis K."/>
            <person name="Heckel D.G."/>
            <person name="Baxter S.W."/>
        </authorList>
    </citation>
    <scope>NUCLEOTIDE SEQUENCE [LARGE SCALE GENOMIC DNA]</scope>
    <source>
        <strain evidence="8 9">LV</strain>
        <tissue evidence="8">Single pupa</tissue>
    </source>
</reference>
<evidence type="ECO:0000313" key="9">
    <source>
        <dbReference type="Proteomes" id="UP000823941"/>
    </source>
</evidence>
<organism evidence="8 9">
    <name type="scientific">Plutella xylostella</name>
    <name type="common">Diamondback moth</name>
    <name type="synonym">Plutella maculipennis</name>
    <dbReference type="NCBI Taxonomy" id="51655"/>
    <lineage>
        <taxon>Eukaryota</taxon>
        <taxon>Metazoa</taxon>
        <taxon>Ecdysozoa</taxon>
        <taxon>Arthropoda</taxon>
        <taxon>Hexapoda</taxon>
        <taxon>Insecta</taxon>
        <taxon>Pterygota</taxon>
        <taxon>Neoptera</taxon>
        <taxon>Endopterygota</taxon>
        <taxon>Lepidoptera</taxon>
        <taxon>Glossata</taxon>
        <taxon>Ditrysia</taxon>
        <taxon>Yponomeutoidea</taxon>
        <taxon>Plutellidae</taxon>
        <taxon>Plutella</taxon>
    </lineage>
</organism>